<evidence type="ECO:0000313" key="2">
    <source>
        <dbReference type="Proteomes" id="UP000478052"/>
    </source>
</evidence>
<comment type="caution">
    <text evidence="1">The sequence shown here is derived from an EMBL/GenBank/DDBJ whole genome shotgun (WGS) entry which is preliminary data.</text>
</comment>
<dbReference type="Proteomes" id="UP000478052">
    <property type="component" value="Unassembled WGS sequence"/>
</dbReference>
<dbReference type="EMBL" id="VUJU01013376">
    <property type="protein sequence ID" value="KAF0705043.1"/>
    <property type="molecule type" value="Genomic_DNA"/>
</dbReference>
<name>A0A6G0VPY2_APHCR</name>
<evidence type="ECO:0000313" key="1">
    <source>
        <dbReference type="EMBL" id="KAF0705043.1"/>
    </source>
</evidence>
<accession>A0A6G0VPY2</accession>
<reference evidence="1 2" key="1">
    <citation type="submission" date="2019-08" db="EMBL/GenBank/DDBJ databases">
        <title>Whole genome of Aphis craccivora.</title>
        <authorList>
            <person name="Voronova N.V."/>
            <person name="Shulinski R.S."/>
            <person name="Bandarenka Y.V."/>
            <person name="Zhorov D.G."/>
            <person name="Warner D."/>
        </authorList>
    </citation>
    <scope>NUCLEOTIDE SEQUENCE [LARGE SCALE GENOMIC DNA]</scope>
    <source>
        <strain evidence="1">180601</strain>
        <tissue evidence="1">Whole Body</tissue>
    </source>
</reference>
<protein>
    <submittedName>
        <fullName evidence="1">Integrase H2C2 domain-containing protein</fullName>
    </submittedName>
</protein>
<dbReference type="OrthoDB" id="8197165at2759"/>
<organism evidence="1 2">
    <name type="scientific">Aphis craccivora</name>
    <name type="common">Cowpea aphid</name>
    <dbReference type="NCBI Taxonomy" id="307492"/>
    <lineage>
        <taxon>Eukaryota</taxon>
        <taxon>Metazoa</taxon>
        <taxon>Ecdysozoa</taxon>
        <taxon>Arthropoda</taxon>
        <taxon>Hexapoda</taxon>
        <taxon>Insecta</taxon>
        <taxon>Pterygota</taxon>
        <taxon>Neoptera</taxon>
        <taxon>Paraneoptera</taxon>
        <taxon>Hemiptera</taxon>
        <taxon>Sternorrhyncha</taxon>
        <taxon>Aphidomorpha</taxon>
        <taxon>Aphidoidea</taxon>
        <taxon>Aphididae</taxon>
        <taxon>Aphidini</taxon>
        <taxon>Aphis</taxon>
        <taxon>Aphis</taxon>
    </lineage>
</organism>
<dbReference type="AlphaFoldDB" id="A0A6G0VPY2"/>
<keyword evidence="2" id="KW-1185">Reference proteome</keyword>
<sequence length="102" mass="11723">MPPSVHKILCHGSSIAKSFMIPIGQLSEEAQEAKNKDIKNFREYHSRKTSRIDTNTDIFNRLLLSSDPLLSNLREVKKKKRKLHPHVKELIILDSDSSDDNE</sequence>
<proteinExistence type="predicted"/>
<gene>
    <name evidence="1" type="ORF">FWK35_00030719</name>
</gene>